<evidence type="ECO:0000313" key="2">
    <source>
        <dbReference type="Proteomes" id="UP000521943"/>
    </source>
</evidence>
<proteinExistence type="predicted"/>
<reference evidence="1 2" key="1">
    <citation type="submission" date="2020-07" db="EMBL/GenBank/DDBJ databases">
        <title>Comparative genomics of pyrophilous fungi reveals a link between fire events and developmental genes.</title>
        <authorList>
            <consortium name="DOE Joint Genome Institute"/>
            <person name="Steindorff A.S."/>
            <person name="Carver A."/>
            <person name="Calhoun S."/>
            <person name="Stillman K."/>
            <person name="Liu H."/>
            <person name="Lipzen A."/>
            <person name="Pangilinan J."/>
            <person name="Labutti K."/>
            <person name="Bruns T.D."/>
            <person name="Grigoriev I.V."/>
        </authorList>
    </citation>
    <scope>NUCLEOTIDE SEQUENCE [LARGE SCALE GENOMIC DNA]</scope>
    <source>
        <strain evidence="1 2">CBS 144469</strain>
    </source>
</reference>
<protein>
    <submittedName>
        <fullName evidence="1">Uncharacterized protein</fullName>
    </submittedName>
</protein>
<organism evidence="1 2">
    <name type="scientific">Ephemerocybe angulata</name>
    <dbReference type="NCBI Taxonomy" id="980116"/>
    <lineage>
        <taxon>Eukaryota</taxon>
        <taxon>Fungi</taxon>
        <taxon>Dikarya</taxon>
        <taxon>Basidiomycota</taxon>
        <taxon>Agaricomycotina</taxon>
        <taxon>Agaricomycetes</taxon>
        <taxon>Agaricomycetidae</taxon>
        <taxon>Agaricales</taxon>
        <taxon>Agaricineae</taxon>
        <taxon>Psathyrellaceae</taxon>
        <taxon>Ephemerocybe</taxon>
    </lineage>
</organism>
<keyword evidence="2" id="KW-1185">Reference proteome</keyword>
<evidence type="ECO:0000313" key="1">
    <source>
        <dbReference type="EMBL" id="KAF6741520.1"/>
    </source>
</evidence>
<dbReference type="EMBL" id="JACGCI010000238">
    <property type="protein sequence ID" value="KAF6741520.1"/>
    <property type="molecule type" value="Genomic_DNA"/>
</dbReference>
<dbReference type="AlphaFoldDB" id="A0A8H6H7T9"/>
<sequence length="70" mass="7783">MWSIGDAPAQQVATTFYEYLFSHHGETSGSFFDGSLSAVALHYAAQQLRLNLDESGYALLTWIPFVHFGL</sequence>
<gene>
    <name evidence="1" type="ORF">DFP72DRAFT_833200</name>
</gene>
<dbReference type="Proteomes" id="UP000521943">
    <property type="component" value="Unassembled WGS sequence"/>
</dbReference>
<accession>A0A8H6H7T9</accession>
<dbReference type="OrthoDB" id="9991317at2759"/>
<name>A0A8H6H7T9_9AGAR</name>
<comment type="caution">
    <text evidence="1">The sequence shown here is derived from an EMBL/GenBank/DDBJ whole genome shotgun (WGS) entry which is preliminary data.</text>
</comment>